<sequence length="475" mass="53924">MPSAISSDEWDLPRVKASIGFEDDSQNLASDDQDTEFFDVKFYPYGDVTHDPVFAAVSKKHIVIYRLSSKITPPYELVQLFRDDDKEALNCSCTWTKDPETEVPYLCVAGRDAKIKVYDVVQGKLVKVLVGHGGILRIQSNHASLIVDLFQAFHNSGRYVLSAGHDNVICLWTLPNLPPEPSGKNPSKPIVIHYPHFFTSEVHSGIVDCVAFFGDLILSRACHEDIIVLWRIEGFSSRDPPPEMSEAPTTSDTERLTRSAFAPATASACPPQYTRLLEFWTPHCGHQFYLRFKLFHDKDKHPILAFGNAKAMIFFWDLARLGSYHDFISEVRDPNRDKTQPIQRPGWLAPIQHRHKGDAVSKLRDAASDRESVASGRTGSVDVETHYDLNTNYSQETLEQWELKYDMTRVEEPIRAHSQSNVTVKDFVGRQVAWSTGGEWCVVVGSKNLAIILQRWHKKDRTEDKERKPSQDRPS</sequence>
<evidence type="ECO:0000313" key="5">
    <source>
        <dbReference type="EMBL" id="KAK6948504.1"/>
    </source>
</evidence>
<evidence type="ECO:0000256" key="3">
    <source>
        <dbReference type="ARBA" id="ARBA00023015"/>
    </source>
</evidence>
<keyword evidence="6" id="KW-1185">Reference proteome</keyword>
<keyword evidence="1" id="KW-0853">WD repeat</keyword>
<dbReference type="EMBL" id="JBANMG010000010">
    <property type="protein sequence ID" value="KAK6948504.1"/>
    <property type="molecule type" value="Genomic_DNA"/>
</dbReference>
<evidence type="ECO:0000256" key="2">
    <source>
        <dbReference type="ARBA" id="ARBA00022737"/>
    </source>
</evidence>
<dbReference type="PANTHER" id="PTHR10253">
    <property type="entry name" value="POLYCOMB PROTEIN"/>
    <property type="match status" value="1"/>
</dbReference>
<keyword evidence="3" id="KW-0805">Transcription regulation</keyword>
<dbReference type="Proteomes" id="UP001369815">
    <property type="component" value="Unassembled WGS sequence"/>
</dbReference>
<protein>
    <recommendedName>
        <fullName evidence="7">Embryonic ectoderm development protein</fullName>
    </recommendedName>
</protein>
<reference evidence="5 6" key="1">
    <citation type="journal article" date="2024" name="Front Chem Biol">
        <title>Unveiling the potential of Daldinia eschscholtzii MFLUCC 19-0629 through bioactivity and bioinformatics studies for enhanced sustainable agriculture production.</title>
        <authorList>
            <person name="Brooks S."/>
            <person name="Weaver J.A."/>
            <person name="Klomchit A."/>
            <person name="Alharthi S.A."/>
            <person name="Onlamun T."/>
            <person name="Nurani R."/>
            <person name="Vong T.K."/>
            <person name="Alberti F."/>
            <person name="Greco C."/>
        </authorList>
    </citation>
    <scope>NUCLEOTIDE SEQUENCE [LARGE SCALE GENOMIC DNA]</scope>
    <source>
        <strain evidence="5">MFLUCC 19-0629</strain>
    </source>
</reference>
<evidence type="ECO:0008006" key="7">
    <source>
        <dbReference type="Google" id="ProtNLM"/>
    </source>
</evidence>
<name>A0AAX6M7T0_9PEZI</name>
<evidence type="ECO:0000313" key="6">
    <source>
        <dbReference type="Proteomes" id="UP001369815"/>
    </source>
</evidence>
<accession>A0AAX6M7T0</accession>
<dbReference type="AlphaFoldDB" id="A0AAX6M7T0"/>
<organism evidence="5 6">
    <name type="scientific">Daldinia eschscholtzii</name>
    <dbReference type="NCBI Taxonomy" id="292717"/>
    <lineage>
        <taxon>Eukaryota</taxon>
        <taxon>Fungi</taxon>
        <taxon>Dikarya</taxon>
        <taxon>Ascomycota</taxon>
        <taxon>Pezizomycotina</taxon>
        <taxon>Sordariomycetes</taxon>
        <taxon>Xylariomycetidae</taxon>
        <taxon>Xylariales</taxon>
        <taxon>Hypoxylaceae</taxon>
        <taxon>Daldinia</taxon>
    </lineage>
</organism>
<comment type="caution">
    <text evidence="5">The sequence shown here is derived from an EMBL/GenBank/DDBJ whole genome shotgun (WGS) entry which is preliminary data.</text>
</comment>
<evidence type="ECO:0000256" key="4">
    <source>
        <dbReference type="ARBA" id="ARBA00023163"/>
    </source>
</evidence>
<dbReference type="InterPro" id="IPR036322">
    <property type="entry name" value="WD40_repeat_dom_sf"/>
</dbReference>
<proteinExistence type="predicted"/>
<keyword evidence="2" id="KW-0677">Repeat</keyword>
<keyword evidence="4" id="KW-0804">Transcription</keyword>
<gene>
    <name evidence="5" type="ORF">Daesc_010271</name>
</gene>
<dbReference type="InterPro" id="IPR051243">
    <property type="entry name" value="PcG_WD-repeat"/>
</dbReference>
<evidence type="ECO:0000256" key="1">
    <source>
        <dbReference type="ARBA" id="ARBA00022574"/>
    </source>
</evidence>
<dbReference type="SUPFAM" id="SSF50978">
    <property type="entry name" value="WD40 repeat-like"/>
    <property type="match status" value="1"/>
</dbReference>
<dbReference type="Gene3D" id="2.130.10.10">
    <property type="entry name" value="YVTN repeat-like/Quinoprotein amine dehydrogenase"/>
    <property type="match status" value="2"/>
</dbReference>
<dbReference type="InterPro" id="IPR015943">
    <property type="entry name" value="WD40/YVTN_repeat-like_dom_sf"/>
</dbReference>